<dbReference type="AlphaFoldDB" id="A0A918IPG0"/>
<gene>
    <name evidence="2" type="ORF">GCM10011452_09890</name>
</gene>
<protein>
    <recommendedName>
        <fullName evidence="1">Antitoxin Xre/MbcA/ParS-like toxin-binding domain-containing protein</fullName>
    </recommendedName>
</protein>
<comment type="caution">
    <text evidence="2">The sequence shown here is derived from an EMBL/GenBank/DDBJ whole genome shotgun (WGS) entry which is preliminary data.</text>
</comment>
<dbReference type="InterPro" id="IPR011979">
    <property type="entry name" value="Antitox_Xre"/>
</dbReference>
<evidence type="ECO:0000259" key="1">
    <source>
        <dbReference type="Pfam" id="PF09722"/>
    </source>
</evidence>
<accession>A0A918IPG0</accession>
<name>A0A918IPG0_9RHOB</name>
<reference evidence="2" key="2">
    <citation type="submission" date="2020-09" db="EMBL/GenBank/DDBJ databases">
        <authorList>
            <person name="Sun Q."/>
            <person name="Kim S."/>
        </authorList>
    </citation>
    <scope>NUCLEOTIDE SEQUENCE</scope>
    <source>
        <strain evidence="2">KCTC 23714</strain>
    </source>
</reference>
<dbReference type="NCBIfam" id="TIGR02293">
    <property type="entry name" value="TAS_TIGR02293"/>
    <property type="match status" value="1"/>
</dbReference>
<sequence>MQTQTGTAVSLLELLSTFPSLRTIGLLRQIVGTSERTLKAQVAKDPSATLTLEQSKRAEQVSAILSQAAKVLGSTAAADAWMTRKAIGLDRKMPLELMMTPEGCLALRDYLVRIEYGVYC</sequence>
<evidence type="ECO:0000313" key="2">
    <source>
        <dbReference type="EMBL" id="GGW24336.1"/>
    </source>
</evidence>
<evidence type="ECO:0000313" key="3">
    <source>
        <dbReference type="Proteomes" id="UP000628984"/>
    </source>
</evidence>
<organism evidence="2 3">
    <name type="scientific">Gemmobacter lanyuensis</name>
    <dbReference type="NCBI Taxonomy" id="1054497"/>
    <lineage>
        <taxon>Bacteria</taxon>
        <taxon>Pseudomonadati</taxon>
        <taxon>Pseudomonadota</taxon>
        <taxon>Alphaproteobacteria</taxon>
        <taxon>Rhodobacterales</taxon>
        <taxon>Paracoccaceae</taxon>
        <taxon>Gemmobacter</taxon>
    </lineage>
</organism>
<keyword evidence="3" id="KW-1185">Reference proteome</keyword>
<reference evidence="2" key="1">
    <citation type="journal article" date="2014" name="Int. J. Syst. Evol. Microbiol.">
        <title>Complete genome sequence of Corynebacterium casei LMG S-19264T (=DSM 44701T), isolated from a smear-ripened cheese.</title>
        <authorList>
            <consortium name="US DOE Joint Genome Institute (JGI-PGF)"/>
            <person name="Walter F."/>
            <person name="Albersmeier A."/>
            <person name="Kalinowski J."/>
            <person name="Ruckert C."/>
        </authorList>
    </citation>
    <scope>NUCLEOTIDE SEQUENCE</scope>
    <source>
        <strain evidence="2">KCTC 23714</strain>
    </source>
</reference>
<dbReference type="EMBL" id="BMYQ01000001">
    <property type="protein sequence ID" value="GGW24336.1"/>
    <property type="molecule type" value="Genomic_DNA"/>
</dbReference>
<dbReference type="InterPro" id="IPR024467">
    <property type="entry name" value="Xre/MbcA/ParS-like_toxin-bd"/>
</dbReference>
<dbReference type="Proteomes" id="UP000628984">
    <property type="component" value="Unassembled WGS sequence"/>
</dbReference>
<feature type="domain" description="Antitoxin Xre/MbcA/ParS-like toxin-binding" evidence="1">
    <location>
        <begin position="67"/>
        <end position="117"/>
    </location>
</feature>
<dbReference type="Pfam" id="PF09722">
    <property type="entry name" value="Xre_MbcA_ParS_C"/>
    <property type="match status" value="1"/>
</dbReference>
<proteinExistence type="predicted"/>